<evidence type="ECO:0000256" key="1">
    <source>
        <dbReference type="ARBA" id="ARBA00006494"/>
    </source>
</evidence>
<dbReference type="InterPro" id="IPR014440">
    <property type="entry name" value="HCCAis_GSTk"/>
</dbReference>
<proteinExistence type="inferred from homology"/>
<dbReference type="Pfam" id="PF01323">
    <property type="entry name" value="DSBA"/>
    <property type="match status" value="1"/>
</dbReference>
<dbReference type="InterPro" id="IPR051924">
    <property type="entry name" value="GST_Kappa/NadH"/>
</dbReference>
<gene>
    <name evidence="6" type="ORF">PACLA_8A081927</name>
</gene>
<comment type="caution">
    <text evidence="6">The sequence shown here is derived from an EMBL/GenBank/DDBJ whole genome shotgun (WGS) entry which is preliminary data.</text>
</comment>
<sequence>MFTFLVIFYASMSTKKTVELFYDVLSPYSWIAFEVLLRCRPVWNINVDLQPVLLAGIMKATDNTPPGLNPTKGMHLVKDVKRSFEFHKLGPVKFPEDPLNVMMIKGSLPTMRLLTAAKILHADKLENLSREFWTRIFRTGEDHVSPKSIVEVCTKIGFSVAESEQLLEQSNTLTVKEKLKETTQRALDHGAFGAPIFLVENQEGKKQMFFGSDRFHHIAHCLGMKNPATFLQNINYSNDYYAICHDHAHAGH</sequence>
<keyword evidence="7" id="KW-1185">Reference proteome</keyword>
<dbReference type="GO" id="GO:0004602">
    <property type="term" value="F:glutathione peroxidase activity"/>
    <property type="evidence" value="ECO:0007669"/>
    <property type="project" value="TreeGrafter"/>
</dbReference>
<comment type="similarity">
    <text evidence="1 4">Belongs to the GST superfamily. Kappa family.</text>
</comment>
<keyword evidence="2 4" id="KW-0808">Transferase</keyword>
<evidence type="ECO:0000256" key="2">
    <source>
        <dbReference type="ARBA" id="ARBA00022679"/>
    </source>
</evidence>
<dbReference type="PANTHER" id="PTHR42943:SF2">
    <property type="entry name" value="GLUTATHIONE S-TRANSFERASE KAPPA 1"/>
    <property type="match status" value="1"/>
</dbReference>
<dbReference type="PANTHER" id="PTHR42943">
    <property type="entry name" value="GLUTATHIONE S-TRANSFERASE KAPPA"/>
    <property type="match status" value="1"/>
</dbReference>
<dbReference type="GO" id="GO:0006749">
    <property type="term" value="P:glutathione metabolic process"/>
    <property type="evidence" value="ECO:0007669"/>
    <property type="project" value="TreeGrafter"/>
</dbReference>
<dbReference type="AlphaFoldDB" id="A0A7D9HT92"/>
<dbReference type="EMBL" id="CACRXK020001851">
    <property type="protein sequence ID" value="CAB3991447.1"/>
    <property type="molecule type" value="Genomic_DNA"/>
</dbReference>
<dbReference type="Proteomes" id="UP001152795">
    <property type="component" value="Unassembled WGS sequence"/>
</dbReference>
<dbReference type="GO" id="GO:0005739">
    <property type="term" value="C:mitochondrion"/>
    <property type="evidence" value="ECO:0007669"/>
    <property type="project" value="TreeGrafter"/>
</dbReference>
<evidence type="ECO:0000259" key="5">
    <source>
        <dbReference type="Pfam" id="PF01323"/>
    </source>
</evidence>
<evidence type="ECO:0000313" key="7">
    <source>
        <dbReference type="Proteomes" id="UP001152795"/>
    </source>
</evidence>
<dbReference type="GO" id="GO:0005777">
    <property type="term" value="C:peroxisome"/>
    <property type="evidence" value="ECO:0007669"/>
    <property type="project" value="TreeGrafter"/>
</dbReference>
<dbReference type="Gene3D" id="3.40.30.10">
    <property type="entry name" value="Glutaredoxin"/>
    <property type="match status" value="1"/>
</dbReference>
<accession>A0A7D9HT92</accession>
<dbReference type="PIRSF" id="PIRSF006386">
    <property type="entry name" value="HCCAis_GSTk"/>
    <property type="match status" value="1"/>
</dbReference>
<evidence type="ECO:0000256" key="3">
    <source>
        <dbReference type="ARBA" id="ARBA00047960"/>
    </source>
</evidence>
<dbReference type="EC" id="2.5.1.18" evidence="4"/>
<dbReference type="FunFam" id="3.40.30.10:FF:000096">
    <property type="entry name" value="Glutathione S-transferase kappa"/>
    <property type="match status" value="1"/>
</dbReference>
<reference evidence="6" key="1">
    <citation type="submission" date="2020-04" db="EMBL/GenBank/DDBJ databases">
        <authorList>
            <person name="Alioto T."/>
            <person name="Alioto T."/>
            <person name="Gomez Garrido J."/>
        </authorList>
    </citation>
    <scope>NUCLEOTIDE SEQUENCE</scope>
    <source>
        <strain evidence="6">A484AB</strain>
    </source>
</reference>
<evidence type="ECO:0000313" key="6">
    <source>
        <dbReference type="EMBL" id="CAB3991447.1"/>
    </source>
</evidence>
<organism evidence="6 7">
    <name type="scientific">Paramuricea clavata</name>
    <name type="common">Red gorgonian</name>
    <name type="synonym">Violescent sea-whip</name>
    <dbReference type="NCBI Taxonomy" id="317549"/>
    <lineage>
        <taxon>Eukaryota</taxon>
        <taxon>Metazoa</taxon>
        <taxon>Cnidaria</taxon>
        <taxon>Anthozoa</taxon>
        <taxon>Octocorallia</taxon>
        <taxon>Malacalcyonacea</taxon>
        <taxon>Plexauridae</taxon>
        <taxon>Paramuricea</taxon>
    </lineage>
</organism>
<feature type="domain" description="DSBA-like thioredoxin" evidence="5">
    <location>
        <begin position="17"/>
        <end position="220"/>
    </location>
</feature>
<dbReference type="InterPro" id="IPR036249">
    <property type="entry name" value="Thioredoxin-like_sf"/>
</dbReference>
<protein>
    <recommendedName>
        <fullName evidence="4">Glutathione S-transferase kappa</fullName>
        <ecNumber evidence="4">2.5.1.18</ecNumber>
    </recommendedName>
</protein>
<evidence type="ECO:0000256" key="4">
    <source>
        <dbReference type="PIRNR" id="PIRNR006386"/>
    </source>
</evidence>
<name>A0A7D9HT92_PARCT</name>
<dbReference type="SUPFAM" id="SSF52833">
    <property type="entry name" value="Thioredoxin-like"/>
    <property type="match status" value="1"/>
</dbReference>
<dbReference type="GO" id="GO:0004364">
    <property type="term" value="F:glutathione transferase activity"/>
    <property type="evidence" value="ECO:0007669"/>
    <property type="project" value="UniProtKB-UniRule"/>
</dbReference>
<dbReference type="InterPro" id="IPR001853">
    <property type="entry name" value="DSBA-like_thioredoxin_dom"/>
</dbReference>
<comment type="catalytic activity">
    <reaction evidence="3 4">
        <text>RX + glutathione = an S-substituted glutathione + a halide anion + H(+)</text>
        <dbReference type="Rhea" id="RHEA:16437"/>
        <dbReference type="ChEBI" id="CHEBI:15378"/>
        <dbReference type="ChEBI" id="CHEBI:16042"/>
        <dbReference type="ChEBI" id="CHEBI:17792"/>
        <dbReference type="ChEBI" id="CHEBI:57925"/>
        <dbReference type="ChEBI" id="CHEBI:90779"/>
        <dbReference type="EC" id="2.5.1.18"/>
    </reaction>
</comment>
<dbReference type="OrthoDB" id="4664297at2759"/>